<dbReference type="InterPro" id="IPR029039">
    <property type="entry name" value="Flavoprotein-like_sf"/>
</dbReference>
<dbReference type="PANTHER" id="PTHR30543">
    <property type="entry name" value="CHROMATE REDUCTASE"/>
    <property type="match status" value="1"/>
</dbReference>
<dbReference type="Pfam" id="PF03358">
    <property type="entry name" value="FMN_red"/>
    <property type="match status" value="1"/>
</dbReference>
<reference evidence="2 3" key="1">
    <citation type="submission" date="2024-03" db="EMBL/GenBank/DDBJ databases">
        <title>Sequence of Lycoming College Course Isolates.</title>
        <authorList>
            <person name="Plotts O."/>
            <person name="Newman J."/>
        </authorList>
    </citation>
    <scope>NUCLEOTIDE SEQUENCE [LARGE SCALE GENOMIC DNA]</scope>
    <source>
        <strain evidence="2 3">CJB-3</strain>
    </source>
</reference>
<proteinExistence type="predicted"/>
<gene>
    <name evidence="2" type="ORF">WAE58_23750</name>
</gene>
<evidence type="ECO:0000313" key="2">
    <source>
        <dbReference type="EMBL" id="MEJ2905480.1"/>
    </source>
</evidence>
<comment type="caution">
    <text evidence="2">The sequence shown here is derived from an EMBL/GenBank/DDBJ whole genome shotgun (WGS) entry which is preliminary data.</text>
</comment>
<dbReference type="PANTHER" id="PTHR30543:SF21">
    <property type="entry name" value="NAD(P)H-DEPENDENT FMN REDUCTASE LOT6"/>
    <property type="match status" value="1"/>
</dbReference>
<dbReference type="InterPro" id="IPR050712">
    <property type="entry name" value="NAD(P)H-dep_reductase"/>
</dbReference>
<evidence type="ECO:0000313" key="3">
    <source>
        <dbReference type="Proteomes" id="UP001378956"/>
    </source>
</evidence>
<dbReference type="SUPFAM" id="SSF52218">
    <property type="entry name" value="Flavoproteins"/>
    <property type="match status" value="1"/>
</dbReference>
<dbReference type="RefSeq" id="WP_172659329.1">
    <property type="nucleotide sequence ID" value="NZ_CBFGNQ010000013.1"/>
</dbReference>
<dbReference type="EMBL" id="JBBEUB010000012">
    <property type="protein sequence ID" value="MEJ2905480.1"/>
    <property type="molecule type" value="Genomic_DNA"/>
</dbReference>
<feature type="domain" description="NADPH-dependent FMN reductase-like" evidence="1">
    <location>
        <begin position="1"/>
        <end position="142"/>
    </location>
</feature>
<dbReference type="Gene3D" id="3.40.50.360">
    <property type="match status" value="1"/>
</dbReference>
<sequence length="178" mass="19932">MKILAFAGSSSRQSINRKLVIHTISFFKEHDVKLLDLNDFEMPLFSVDREASDGYPEKAYKLIDHISETDLIILSLAEHNGSYSAAFKNVMDWCSRTNSKFFQNKPMLLMSTSPGGFGGGNVMNAAIIRLPKLGAEVLTTFSLPSFHQNFDQETGISNQELLETHLSKINEVKARMSL</sequence>
<dbReference type="InterPro" id="IPR005025">
    <property type="entry name" value="FMN_Rdtase-like_dom"/>
</dbReference>
<dbReference type="Proteomes" id="UP001378956">
    <property type="component" value="Unassembled WGS sequence"/>
</dbReference>
<organism evidence="2 3">
    <name type="scientific">Pedobacter panaciterrae</name>
    <dbReference type="NCBI Taxonomy" id="363849"/>
    <lineage>
        <taxon>Bacteria</taxon>
        <taxon>Pseudomonadati</taxon>
        <taxon>Bacteroidota</taxon>
        <taxon>Sphingobacteriia</taxon>
        <taxon>Sphingobacteriales</taxon>
        <taxon>Sphingobacteriaceae</taxon>
        <taxon>Pedobacter</taxon>
    </lineage>
</organism>
<dbReference type="EC" id="1.-.-.-" evidence="2"/>
<evidence type="ECO:0000259" key="1">
    <source>
        <dbReference type="Pfam" id="PF03358"/>
    </source>
</evidence>
<keyword evidence="3" id="KW-1185">Reference proteome</keyword>
<name>A0ABU8NT85_9SPHI</name>
<accession>A0ABU8NT85</accession>
<protein>
    <submittedName>
        <fullName evidence="2">NAD(P)H-dependent oxidoreductase</fullName>
        <ecNumber evidence="2">1.-.-.-</ecNumber>
    </submittedName>
</protein>
<dbReference type="GO" id="GO:0016491">
    <property type="term" value="F:oxidoreductase activity"/>
    <property type="evidence" value="ECO:0007669"/>
    <property type="project" value="UniProtKB-KW"/>
</dbReference>
<keyword evidence="2" id="KW-0560">Oxidoreductase</keyword>